<feature type="signal peptide" evidence="2">
    <location>
        <begin position="1"/>
        <end position="19"/>
    </location>
</feature>
<accession>A0A8T3CV14</accession>
<dbReference type="EMBL" id="JAERUA010000018">
    <property type="protein sequence ID" value="KAI1887871.1"/>
    <property type="molecule type" value="Genomic_DNA"/>
</dbReference>
<name>A0A8T3CV14_9TELE</name>
<dbReference type="OrthoDB" id="9835793at2759"/>
<comment type="caution">
    <text evidence="3">The sequence shown here is derived from an EMBL/GenBank/DDBJ whole genome shotgun (WGS) entry which is preliminary data.</text>
</comment>
<dbReference type="PANTHER" id="PTHR21063:SF4">
    <property type="entry name" value="CD48 ANTIGEN-RELATED"/>
    <property type="match status" value="1"/>
</dbReference>
<dbReference type="Proteomes" id="UP000829720">
    <property type="component" value="Unassembled WGS sequence"/>
</dbReference>
<evidence type="ECO:0000256" key="1">
    <source>
        <dbReference type="SAM" id="Phobius"/>
    </source>
</evidence>
<keyword evidence="1" id="KW-1133">Transmembrane helix</keyword>
<feature type="chain" id="PRO_5035894388" evidence="2">
    <location>
        <begin position="20"/>
        <end position="160"/>
    </location>
</feature>
<feature type="transmembrane region" description="Helical" evidence="1">
    <location>
        <begin position="117"/>
        <end position="140"/>
    </location>
</feature>
<organism evidence="3 4">
    <name type="scientific">Albula goreensis</name>
    <dbReference type="NCBI Taxonomy" id="1534307"/>
    <lineage>
        <taxon>Eukaryota</taxon>
        <taxon>Metazoa</taxon>
        <taxon>Chordata</taxon>
        <taxon>Craniata</taxon>
        <taxon>Vertebrata</taxon>
        <taxon>Euteleostomi</taxon>
        <taxon>Actinopterygii</taxon>
        <taxon>Neopterygii</taxon>
        <taxon>Teleostei</taxon>
        <taxon>Albuliformes</taxon>
        <taxon>Albulidae</taxon>
        <taxon>Albula</taxon>
    </lineage>
</organism>
<gene>
    <name evidence="3" type="ORF">AGOR_G00194960</name>
</gene>
<dbReference type="InterPro" id="IPR013783">
    <property type="entry name" value="Ig-like_fold"/>
</dbReference>
<protein>
    <submittedName>
        <fullName evidence="3">Uncharacterized protein</fullName>
    </submittedName>
</protein>
<keyword evidence="2" id="KW-0732">Signal</keyword>
<keyword evidence="4" id="KW-1185">Reference proteome</keyword>
<dbReference type="PANTHER" id="PTHR21063">
    <property type="entry name" value="LFA-3"/>
    <property type="match status" value="1"/>
</dbReference>
<keyword evidence="1" id="KW-0472">Membrane</keyword>
<dbReference type="InterPro" id="IPR036179">
    <property type="entry name" value="Ig-like_dom_sf"/>
</dbReference>
<dbReference type="SUPFAM" id="SSF48726">
    <property type="entry name" value="Immunoglobulin"/>
    <property type="match status" value="1"/>
</dbReference>
<dbReference type="Gene3D" id="2.60.40.10">
    <property type="entry name" value="Immunoglobulins"/>
    <property type="match status" value="1"/>
</dbReference>
<evidence type="ECO:0000313" key="3">
    <source>
        <dbReference type="EMBL" id="KAI1887871.1"/>
    </source>
</evidence>
<evidence type="ECO:0000256" key="2">
    <source>
        <dbReference type="SAM" id="SignalP"/>
    </source>
</evidence>
<evidence type="ECO:0000313" key="4">
    <source>
        <dbReference type="Proteomes" id="UP000829720"/>
    </source>
</evidence>
<keyword evidence="1" id="KW-0812">Transmembrane</keyword>
<dbReference type="AlphaFoldDB" id="A0A8T3CV14"/>
<reference evidence="3" key="1">
    <citation type="submission" date="2021-01" db="EMBL/GenBank/DDBJ databases">
        <authorList>
            <person name="Zahm M."/>
            <person name="Roques C."/>
            <person name="Cabau C."/>
            <person name="Klopp C."/>
            <person name="Donnadieu C."/>
            <person name="Jouanno E."/>
            <person name="Lampietro C."/>
            <person name="Louis A."/>
            <person name="Herpin A."/>
            <person name="Echchiki A."/>
            <person name="Berthelot C."/>
            <person name="Parey E."/>
            <person name="Roest-Crollius H."/>
            <person name="Braasch I."/>
            <person name="Postlethwait J."/>
            <person name="Bobe J."/>
            <person name="Montfort J."/>
            <person name="Bouchez O."/>
            <person name="Begum T."/>
            <person name="Mejri S."/>
            <person name="Adams A."/>
            <person name="Chen W.-J."/>
            <person name="Guiguen Y."/>
        </authorList>
    </citation>
    <scope>NUCLEOTIDE SEQUENCE</scope>
    <source>
        <tissue evidence="3">Blood</tissue>
    </source>
</reference>
<proteinExistence type="predicted"/>
<sequence>MKGIFSICFLCIAVSVSSAQPKELNLRVGDTVTFHTAVHNEGSLMHAGRSIGTVTNRQMKHLAEQFTGRLQWDSSTGLFSITGLQQRDSGQYVVQNNTNQEKLYNLTVYSGSTQPNVSLIILLITAVAVTVILGFIIYYIREDNKLPLKEVRGHAEDLQM</sequence>